<dbReference type="Pfam" id="PF06794">
    <property type="entry name" value="UPF0270"/>
    <property type="match status" value="1"/>
</dbReference>
<dbReference type="EMBL" id="UOFU01000022">
    <property type="protein sequence ID" value="VAW93237.1"/>
    <property type="molecule type" value="Genomic_DNA"/>
</dbReference>
<name>A0A3B1A0W4_9ZZZZ</name>
<sequence length="83" mass="9493">MLIPYKQLSPEALNSLIEEFVSRDGTDYGAEEIPLTQKTEQVLRLLQQGEIAILFDEETGSCNIVPRRELAHYVVSERDKEVE</sequence>
<evidence type="ECO:0000313" key="1">
    <source>
        <dbReference type="EMBL" id="VAW93237.1"/>
    </source>
</evidence>
<organism evidence="1">
    <name type="scientific">hydrothermal vent metagenome</name>
    <dbReference type="NCBI Taxonomy" id="652676"/>
    <lineage>
        <taxon>unclassified sequences</taxon>
        <taxon>metagenomes</taxon>
        <taxon>ecological metagenomes</taxon>
    </lineage>
</organism>
<protein>
    <recommendedName>
        <fullName evidence="2">YheU family protein</fullName>
    </recommendedName>
</protein>
<gene>
    <name evidence="1" type="ORF">MNBD_GAMMA20-255</name>
</gene>
<dbReference type="AlphaFoldDB" id="A0A3B1A0W4"/>
<dbReference type="InterPro" id="IPR010648">
    <property type="entry name" value="UPF0270"/>
</dbReference>
<dbReference type="InterPro" id="IPR036685">
    <property type="entry name" value="YehU-like_sf"/>
</dbReference>
<dbReference type="SUPFAM" id="SSF118001">
    <property type="entry name" value="YehU-like"/>
    <property type="match status" value="1"/>
</dbReference>
<dbReference type="Gene3D" id="1.10.10.610">
    <property type="entry name" value="YehU-like"/>
    <property type="match status" value="1"/>
</dbReference>
<accession>A0A3B1A0W4</accession>
<proteinExistence type="predicted"/>
<evidence type="ECO:0008006" key="2">
    <source>
        <dbReference type="Google" id="ProtNLM"/>
    </source>
</evidence>
<dbReference type="PIRSF" id="PIRSF006169">
    <property type="entry name" value="UCP006169"/>
    <property type="match status" value="1"/>
</dbReference>
<reference evidence="1" key="1">
    <citation type="submission" date="2018-06" db="EMBL/GenBank/DDBJ databases">
        <authorList>
            <person name="Zhirakovskaya E."/>
        </authorList>
    </citation>
    <scope>NUCLEOTIDE SEQUENCE</scope>
</reference>